<name>A0A9W6TF26_9STRA</name>
<protein>
    <submittedName>
        <fullName evidence="2">Unnamed protein product</fullName>
    </submittedName>
</protein>
<dbReference type="AlphaFoldDB" id="A0A9W6TF26"/>
<reference evidence="2" key="1">
    <citation type="submission" date="2023-04" db="EMBL/GenBank/DDBJ databases">
        <title>Phytophthora lilii NBRC 32176.</title>
        <authorList>
            <person name="Ichikawa N."/>
            <person name="Sato H."/>
            <person name="Tonouchi N."/>
        </authorList>
    </citation>
    <scope>NUCLEOTIDE SEQUENCE</scope>
    <source>
        <strain evidence="2">NBRC 32176</strain>
    </source>
</reference>
<accession>A0A9W6TF26</accession>
<keyword evidence="3" id="KW-1185">Reference proteome</keyword>
<evidence type="ECO:0000313" key="2">
    <source>
        <dbReference type="EMBL" id="GMF12918.1"/>
    </source>
</evidence>
<dbReference type="Proteomes" id="UP001165083">
    <property type="component" value="Unassembled WGS sequence"/>
</dbReference>
<proteinExistence type="predicted"/>
<feature type="coiled-coil region" evidence="1">
    <location>
        <begin position="463"/>
        <end position="490"/>
    </location>
</feature>
<keyword evidence="1" id="KW-0175">Coiled coil</keyword>
<dbReference type="EMBL" id="BSXW01000135">
    <property type="protein sequence ID" value="GMF12918.1"/>
    <property type="molecule type" value="Genomic_DNA"/>
</dbReference>
<evidence type="ECO:0000256" key="1">
    <source>
        <dbReference type="SAM" id="Coils"/>
    </source>
</evidence>
<dbReference type="OrthoDB" id="127646at2759"/>
<feature type="coiled-coil region" evidence="1">
    <location>
        <begin position="34"/>
        <end position="61"/>
    </location>
</feature>
<evidence type="ECO:0000313" key="3">
    <source>
        <dbReference type="Proteomes" id="UP001165083"/>
    </source>
</evidence>
<comment type="caution">
    <text evidence="2">The sequence shown here is derived from an EMBL/GenBank/DDBJ whole genome shotgun (WGS) entry which is preliminary data.</text>
</comment>
<organism evidence="2 3">
    <name type="scientific">Phytophthora lilii</name>
    <dbReference type="NCBI Taxonomy" id="2077276"/>
    <lineage>
        <taxon>Eukaryota</taxon>
        <taxon>Sar</taxon>
        <taxon>Stramenopiles</taxon>
        <taxon>Oomycota</taxon>
        <taxon>Peronosporomycetes</taxon>
        <taxon>Peronosporales</taxon>
        <taxon>Peronosporaceae</taxon>
        <taxon>Phytophthora</taxon>
    </lineage>
</organism>
<gene>
    <name evidence="2" type="ORF">Plil01_000345800</name>
</gene>
<sequence>MAITELKDSTLNQVEDVTDSDGQPNLLQKQKSWHQRRREEILRLREEVRELTRTLQHQQDISRLQGQLPIAGATCGSLLMLETSTPRNMLSLWESMAKRELASLQVSSDENLRLRELVRQHELQMKTLQHTFKRRLRSIASVVPSKPSLSCPSLGPSKRNGDVFVELLGGLDELYGDLDNCFKRVKADEVPCQGRREDSMKYQDGNICLQGDRATGATAWQTISDRADHRAADALPSHRPRNAGSRCNCALEGLVVLRAWRRGVGAIGHAFQPPSRRHVGTRVAPSSNTRITSQKVVRPGQSDRVRCYATAKTQAHLRRTTAMMSSLLTNDDAFLMDESSVLAFLADCEVGPEPATVSTNATPTHCDTLTTWSDSTSSVGSPEKPVAAAKKKTWRQRRKEEVLHLREVVKQLSAELERLKMAAGVQSTLPTAVETAPKFVLKAHKTEASVMWENIAGRQSTLRQKSEDENAKLREAVALHLQQAKSLQRAIKRKLKEDLVTSSMDLMKQYQLHMRGVTPPLNNKAVFDRLLVGLDEVYEGVDTVFEEMGMNDLPCPGRKNNTAPVVNGMTFRFIETSRMVLTPGDLSVLGPTTLMRTHREAVLDGDISVLDAGIYPSMDVSISNWEHAITRFNNSLEDQLIRAMN</sequence>